<dbReference type="PANTHER" id="PTHR11076">
    <property type="entry name" value="DNA REPAIR POLYMERASE UMUC / TRANSFERASE FAMILY MEMBER"/>
    <property type="match status" value="1"/>
</dbReference>
<dbReference type="CDD" id="cd03586">
    <property type="entry name" value="PolY_Pol_IV_kappa"/>
    <property type="match status" value="1"/>
</dbReference>
<dbReference type="FunFam" id="3.40.1170.60:FF:000001">
    <property type="entry name" value="DNA polymerase IV"/>
    <property type="match status" value="1"/>
</dbReference>
<dbReference type="PROSITE" id="PS50173">
    <property type="entry name" value="UMUC"/>
    <property type="match status" value="1"/>
</dbReference>
<comment type="subunit">
    <text evidence="3 16">Monomer.</text>
</comment>
<keyword evidence="10 16" id="KW-0227">DNA damage</keyword>
<dbReference type="InterPro" id="IPR043128">
    <property type="entry name" value="Rev_trsase/Diguanyl_cyclase"/>
</dbReference>
<dbReference type="FunFam" id="3.30.1490.100:FF:000004">
    <property type="entry name" value="DNA polymerase IV"/>
    <property type="match status" value="1"/>
</dbReference>
<dbReference type="GO" id="GO:0006261">
    <property type="term" value="P:DNA-templated DNA replication"/>
    <property type="evidence" value="ECO:0007669"/>
    <property type="project" value="UniProtKB-UniRule"/>
</dbReference>
<dbReference type="NCBIfam" id="NF002677">
    <property type="entry name" value="PRK02406.1"/>
    <property type="match status" value="1"/>
</dbReference>
<evidence type="ECO:0000256" key="8">
    <source>
        <dbReference type="ARBA" id="ARBA00022705"/>
    </source>
</evidence>
<sequence length="397" mass="43740">MILHIDMDAFYASVERLDNPALKGLPLIVGGLSKRSVVAAASYEARRFGVHSAMPIFMAREKCPQAVILPPRMRRYKEVSRKVMAILNRFSPLVEAASIDEAYVDAAGCRRLFGTPKDMAAEVKSAVEKELGLTCSVGVAENKFLAKIASDLEKPDGLTLVPREKSLEFIQTLPLEKVPGVGRETRKRLKALGAVFLGDIGKLPGKTLEKKMGKAGARLEALSRCLDPSPVKPHRFPKSVSAEKTLMEDTADLGVLNACLLKQSGDLARELRRLKVKAKTVSIKIKHADFTLVTRSRSLPAPVQSSRDIFTESSRLLQHYPLSQKARLIGVSASGFVAENAPVQMELFPAGRDERRAWEKLDRAVDAIYEKHGREVVKMASNLNPRNPEDTRGILKP</sequence>
<dbReference type="InterPro" id="IPR043502">
    <property type="entry name" value="DNA/RNA_pol_sf"/>
</dbReference>
<dbReference type="EC" id="2.7.7.7" evidence="16"/>
<evidence type="ECO:0000256" key="15">
    <source>
        <dbReference type="ARBA" id="ARBA00049244"/>
    </source>
</evidence>
<gene>
    <name evidence="16 18" type="primary">dinB</name>
    <name evidence="18" type="ORF">EPICR_10456</name>
</gene>
<keyword evidence="7 16" id="KW-0548">Nucleotidyltransferase</keyword>
<keyword evidence="5 16" id="KW-0963">Cytoplasm</keyword>
<dbReference type="SUPFAM" id="SSF56672">
    <property type="entry name" value="DNA/RNA polymerases"/>
    <property type="match status" value="1"/>
</dbReference>
<protein>
    <recommendedName>
        <fullName evidence="16">DNA polymerase IV</fullName>
        <shortName evidence="16">Pol IV</shortName>
        <ecNumber evidence="16">2.7.7.7</ecNumber>
    </recommendedName>
</protein>
<dbReference type="AlphaFoldDB" id="A0A484HCS3"/>
<feature type="site" description="Substrate discrimination" evidence="16">
    <location>
        <position position="11"/>
    </location>
</feature>
<dbReference type="Pfam" id="PF11798">
    <property type="entry name" value="IMS_HHH"/>
    <property type="match status" value="1"/>
</dbReference>
<comment type="similarity">
    <text evidence="2 16">Belongs to the DNA polymerase type-Y family.</text>
</comment>
<evidence type="ECO:0000256" key="4">
    <source>
        <dbReference type="ARBA" id="ARBA00022457"/>
    </source>
</evidence>
<feature type="binding site" evidence="16">
    <location>
        <position position="6"/>
    </location>
    <ligand>
        <name>Mg(2+)</name>
        <dbReference type="ChEBI" id="CHEBI:18420"/>
    </ligand>
</feature>
<dbReference type="InterPro" id="IPR017961">
    <property type="entry name" value="DNA_pol_Y-fam_little_finger"/>
</dbReference>
<evidence type="ECO:0000256" key="3">
    <source>
        <dbReference type="ARBA" id="ARBA00011245"/>
    </source>
</evidence>
<keyword evidence="4 16" id="KW-0515">Mutator protein</keyword>
<dbReference type="Gene3D" id="3.30.1490.100">
    <property type="entry name" value="DNA polymerase, Y-family, little finger domain"/>
    <property type="match status" value="1"/>
</dbReference>
<dbReference type="EMBL" id="CAACVI010000001">
    <property type="protein sequence ID" value="VEN72954.1"/>
    <property type="molecule type" value="Genomic_DNA"/>
</dbReference>
<keyword evidence="6 16" id="KW-0808">Transferase</keyword>
<evidence type="ECO:0000256" key="1">
    <source>
        <dbReference type="ARBA" id="ARBA00004496"/>
    </source>
</evidence>
<keyword evidence="14 16" id="KW-0234">DNA repair</keyword>
<dbReference type="Gene3D" id="3.40.1170.60">
    <property type="match status" value="1"/>
</dbReference>
<evidence type="ECO:0000256" key="10">
    <source>
        <dbReference type="ARBA" id="ARBA00022763"/>
    </source>
</evidence>
<feature type="binding site" evidence="16">
    <location>
        <position position="100"/>
    </location>
    <ligand>
        <name>Mg(2+)</name>
        <dbReference type="ChEBI" id="CHEBI:18420"/>
    </ligand>
</feature>
<evidence type="ECO:0000256" key="14">
    <source>
        <dbReference type="ARBA" id="ARBA00023204"/>
    </source>
</evidence>
<dbReference type="InterPro" id="IPR001126">
    <property type="entry name" value="UmuC"/>
</dbReference>
<evidence type="ECO:0000256" key="5">
    <source>
        <dbReference type="ARBA" id="ARBA00022490"/>
    </source>
</evidence>
<dbReference type="Pfam" id="PF00817">
    <property type="entry name" value="IMS"/>
    <property type="match status" value="1"/>
</dbReference>
<keyword evidence="13 16" id="KW-0238">DNA-binding</keyword>
<comment type="cofactor">
    <cofactor evidence="16">
        <name>Mg(2+)</name>
        <dbReference type="ChEBI" id="CHEBI:18420"/>
    </cofactor>
    <text evidence="16">Binds 2 magnesium ions per subunit.</text>
</comment>
<evidence type="ECO:0000256" key="7">
    <source>
        <dbReference type="ARBA" id="ARBA00022695"/>
    </source>
</evidence>
<dbReference type="GO" id="GO:0003684">
    <property type="term" value="F:damaged DNA binding"/>
    <property type="evidence" value="ECO:0007669"/>
    <property type="project" value="InterPro"/>
</dbReference>
<dbReference type="InterPro" id="IPR050116">
    <property type="entry name" value="DNA_polymerase-Y"/>
</dbReference>
<evidence type="ECO:0000256" key="12">
    <source>
        <dbReference type="ARBA" id="ARBA00022932"/>
    </source>
</evidence>
<evidence type="ECO:0000256" key="11">
    <source>
        <dbReference type="ARBA" id="ARBA00022842"/>
    </source>
</evidence>
<accession>A0A484HCS3</accession>
<dbReference type="Gene3D" id="3.30.70.270">
    <property type="match status" value="1"/>
</dbReference>
<evidence type="ECO:0000256" key="2">
    <source>
        <dbReference type="ARBA" id="ARBA00010945"/>
    </source>
</evidence>
<dbReference type="Pfam" id="PF11799">
    <property type="entry name" value="IMS_C"/>
    <property type="match status" value="1"/>
</dbReference>
<dbReference type="GO" id="GO:0003887">
    <property type="term" value="F:DNA-directed DNA polymerase activity"/>
    <property type="evidence" value="ECO:0007669"/>
    <property type="project" value="UniProtKB-UniRule"/>
</dbReference>
<feature type="active site" evidence="16">
    <location>
        <position position="101"/>
    </location>
</feature>
<dbReference type="GO" id="GO:0006281">
    <property type="term" value="P:DNA repair"/>
    <property type="evidence" value="ECO:0007669"/>
    <property type="project" value="UniProtKB-UniRule"/>
</dbReference>
<evidence type="ECO:0000259" key="17">
    <source>
        <dbReference type="PROSITE" id="PS50173"/>
    </source>
</evidence>
<evidence type="ECO:0000256" key="6">
    <source>
        <dbReference type="ARBA" id="ARBA00022679"/>
    </source>
</evidence>
<evidence type="ECO:0000256" key="9">
    <source>
        <dbReference type="ARBA" id="ARBA00022723"/>
    </source>
</evidence>
<dbReference type="SUPFAM" id="SSF100879">
    <property type="entry name" value="Lesion bypass DNA polymerase (Y-family), little finger domain"/>
    <property type="match status" value="1"/>
</dbReference>
<comment type="catalytic activity">
    <reaction evidence="15 16">
        <text>DNA(n) + a 2'-deoxyribonucleoside 5'-triphosphate = DNA(n+1) + diphosphate</text>
        <dbReference type="Rhea" id="RHEA:22508"/>
        <dbReference type="Rhea" id="RHEA-COMP:17339"/>
        <dbReference type="Rhea" id="RHEA-COMP:17340"/>
        <dbReference type="ChEBI" id="CHEBI:33019"/>
        <dbReference type="ChEBI" id="CHEBI:61560"/>
        <dbReference type="ChEBI" id="CHEBI:173112"/>
        <dbReference type="EC" id="2.7.7.7"/>
    </reaction>
</comment>
<dbReference type="InterPro" id="IPR022880">
    <property type="entry name" value="DNApol_IV"/>
</dbReference>
<keyword evidence="8 16" id="KW-0235">DNA replication</keyword>
<dbReference type="InterPro" id="IPR024728">
    <property type="entry name" value="PolY_HhH_motif"/>
</dbReference>
<dbReference type="GO" id="GO:0005829">
    <property type="term" value="C:cytosol"/>
    <property type="evidence" value="ECO:0007669"/>
    <property type="project" value="TreeGrafter"/>
</dbReference>
<dbReference type="PANTHER" id="PTHR11076:SF33">
    <property type="entry name" value="DNA POLYMERASE KAPPA"/>
    <property type="match status" value="1"/>
</dbReference>
<evidence type="ECO:0000256" key="16">
    <source>
        <dbReference type="HAMAP-Rule" id="MF_01113"/>
    </source>
</evidence>
<feature type="domain" description="UmuC" evidence="17">
    <location>
        <begin position="2"/>
        <end position="182"/>
    </location>
</feature>
<dbReference type="GO" id="GO:0000287">
    <property type="term" value="F:magnesium ion binding"/>
    <property type="evidence" value="ECO:0007669"/>
    <property type="project" value="UniProtKB-UniRule"/>
</dbReference>
<dbReference type="HAMAP" id="MF_01113">
    <property type="entry name" value="DNApol_IV"/>
    <property type="match status" value="1"/>
</dbReference>
<name>A0A484HCS3_9BACT</name>
<dbReference type="GO" id="GO:0042276">
    <property type="term" value="P:error-prone translesion synthesis"/>
    <property type="evidence" value="ECO:0007669"/>
    <property type="project" value="TreeGrafter"/>
</dbReference>
<evidence type="ECO:0000313" key="18">
    <source>
        <dbReference type="EMBL" id="VEN72954.1"/>
    </source>
</evidence>
<dbReference type="GO" id="GO:0009432">
    <property type="term" value="P:SOS response"/>
    <property type="evidence" value="ECO:0007669"/>
    <property type="project" value="TreeGrafter"/>
</dbReference>
<keyword evidence="9 16" id="KW-0479">Metal-binding</keyword>
<comment type="subcellular location">
    <subcellularLocation>
        <location evidence="1 16">Cytoplasm</location>
    </subcellularLocation>
</comment>
<evidence type="ECO:0000256" key="13">
    <source>
        <dbReference type="ARBA" id="ARBA00023125"/>
    </source>
</evidence>
<keyword evidence="12 16" id="KW-0239">DNA-directed DNA polymerase</keyword>
<organism evidence="18">
    <name type="scientific">uncultured Desulfobacteraceae bacterium</name>
    <dbReference type="NCBI Taxonomy" id="218296"/>
    <lineage>
        <taxon>Bacteria</taxon>
        <taxon>Pseudomonadati</taxon>
        <taxon>Thermodesulfobacteriota</taxon>
        <taxon>Desulfobacteria</taxon>
        <taxon>Desulfobacterales</taxon>
        <taxon>Desulfobacteraceae</taxon>
        <taxon>environmental samples</taxon>
    </lineage>
</organism>
<keyword evidence="11 16" id="KW-0460">Magnesium</keyword>
<reference evidence="18" key="1">
    <citation type="submission" date="2019-01" db="EMBL/GenBank/DDBJ databases">
        <authorList>
            <consortium name="Genoscope - CEA"/>
            <person name="William W."/>
        </authorList>
    </citation>
    <scope>NUCLEOTIDE SEQUENCE</scope>
    <source>
        <strain evidence="18">CR-1</strain>
    </source>
</reference>
<dbReference type="Gene3D" id="1.10.150.20">
    <property type="entry name" value="5' to 3' exonuclease, C-terminal subdomain"/>
    <property type="match status" value="1"/>
</dbReference>
<proteinExistence type="inferred from homology"/>
<dbReference type="InterPro" id="IPR036775">
    <property type="entry name" value="DNA_pol_Y-fam_lit_finger_sf"/>
</dbReference>
<comment type="function">
    <text evidence="16">Poorly processive, error-prone DNA polymerase involved in untargeted mutagenesis. Copies undamaged DNA at stalled replication forks, which arise in vivo from mismatched or misaligned primer ends. These misaligned primers can be extended by PolIV. Exhibits no 3'-5' exonuclease (proofreading) activity. May be involved in translesional synthesis, in conjunction with the beta clamp from PolIII.</text>
</comment>